<reference evidence="2 3" key="1">
    <citation type="submission" date="2018-04" db="EMBL/GenBank/DDBJ databases">
        <title>The genome of golden apple snail Pomacea canaliculata provides insight into stress tolerance and invasive adaptation.</title>
        <authorList>
            <person name="Liu C."/>
            <person name="Liu B."/>
            <person name="Ren Y."/>
            <person name="Zhang Y."/>
            <person name="Wang H."/>
            <person name="Li S."/>
            <person name="Jiang F."/>
            <person name="Yin L."/>
            <person name="Zhang G."/>
            <person name="Qian W."/>
            <person name="Fan W."/>
        </authorList>
    </citation>
    <scope>NUCLEOTIDE SEQUENCE [LARGE SCALE GENOMIC DNA]</scope>
    <source>
        <strain evidence="2">SZHN2017</strain>
        <tissue evidence="2">Muscle</tissue>
    </source>
</reference>
<comment type="caution">
    <text evidence="2">The sequence shown here is derived from an EMBL/GenBank/DDBJ whole genome shotgun (WGS) entry which is preliminary data.</text>
</comment>
<dbReference type="Proteomes" id="UP000245119">
    <property type="component" value="Linkage Group LG2"/>
</dbReference>
<evidence type="ECO:0000256" key="1">
    <source>
        <dbReference type="SAM" id="MobiDB-lite"/>
    </source>
</evidence>
<protein>
    <submittedName>
        <fullName evidence="2">Uncharacterized protein</fullName>
    </submittedName>
</protein>
<feature type="region of interest" description="Disordered" evidence="1">
    <location>
        <begin position="52"/>
        <end position="75"/>
    </location>
</feature>
<evidence type="ECO:0000313" key="2">
    <source>
        <dbReference type="EMBL" id="PVD35848.1"/>
    </source>
</evidence>
<evidence type="ECO:0000313" key="3">
    <source>
        <dbReference type="Proteomes" id="UP000245119"/>
    </source>
</evidence>
<keyword evidence="3" id="KW-1185">Reference proteome</keyword>
<accession>A0A2T7PR07</accession>
<dbReference type="AlphaFoldDB" id="A0A2T7PR07"/>
<gene>
    <name evidence="2" type="ORF">C0Q70_02817</name>
</gene>
<sequence length="156" mass="18127">MTCDPSARDDWSAAYNCSQLEQPARSLMSEVADDITADSVVCRKRLPRGRCMGDNPRLMGSRREQTTPPENWKEQAPQVCPLAQNSFDWKYWVSSGFRHSYEDEILDQSRTLAREQRHRSEEGVLRWLQHCMEKEGLLVLGVHGRERITRRQLPPN</sequence>
<proteinExistence type="predicted"/>
<organism evidence="2 3">
    <name type="scientific">Pomacea canaliculata</name>
    <name type="common">Golden apple snail</name>
    <dbReference type="NCBI Taxonomy" id="400727"/>
    <lineage>
        <taxon>Eukaryota</taxon>
        <taxon>Metazoa</taxon>
        <taxon>Spiralia</taxon>
        <taxon>Lophotrochozoa</taxon>
        <taxon>Mollusca</taxon>
        <taxon>Gastropoda</taxon>
        <taxon>Caenogastropoda</taxon>
        <taxon>Architaenioglossa</taxon>
        <taxon>Ampullarioidea</taxon>
        <taxon>Ampullariidae</taxon>
        <taxon>Pomacea</taxon>
    </lineage>
</organism>
<dbReference type="EMBL" id="PZQS01000002">
    <property type="protein sequence ID" value="PVD35848.1"/>
    <property type="molecule type" value="Genomic_DNA"/>
</dbReference>
<name>A0A2T7PR07_POMCA</name>